<proteinExistence type="predicted"/>
<dbReference type="OrthoDB" id="463388at2"/>
<evidence type="ECO:0000313" key="1">
    <source>
        <dbReference type="EMBL" id="EDX77206.1"/>
    </source>
</evidence>
<dbReference type="RefSeq" id="WP_006099319.1">
    <property type="nucleotide sequence ID" value="NZ_DS989844.1"/>
</dbReference>
<dbReference type="HOGENOM" id="CLU_139824_0_0_3"/>
<dbReference type="STRING" id="118168.MC7420_343"/>
<dbReference type="EMBL" id="DS989844">
    <property type="protein sequence ID" value="EDX77206.1"/>
    <property type="molecule type" value="Genomic_DNA"/>
</dbReference>
<reference evidence="1 2" key="1">
    <citation type="submission" date="2008-07" db="EMBL/GenBank/DDBJ databases">
        <authorList>
            <person name="Tandeau de Marsac N."/>
            <person name="Ferriera S."/>
            <person name="Johnson J."/>
            <person name="Kravitz S."/>
            <person name="Beeson K."/>
            <person name="Sutton G."/>
            <person name="Rogers Y.-H."/>
            <person name="Friedman R."/>
            <person name="Frazier M."/>
            <person name="Venter J.C."/>
        </authorList>
    </citation>
    <scope>NUCLEOTIDE SEQUENCE [LARGE SCALE GENOMIC DNA]</scope>
    <source>
        <strain evidence="1 2">PCC 7420</strain>
    </source>
</reference>
<protein>
    <submittedName>
        <fullName evidence="1">Uncharacterized protein</fullName>
    </submittedName>
</protein>
<gene>
    <name evidence="1" type="ORF">MC7420_343</name>
</gene>
<name>B4VLP1_9CYAN</name>
<dbReference type="AlphaFoldDB" id="B4VLP1"/>
<dbReference type="Proteomes" id="UP000003835">
    <property type="component" value="Unassembled WGS sequence"/>
</dbReference>
<accession>B4VLP1</accession>
<dbReference type="eggNOG" id="ENOG5032SGI">
    <property type="taxonomic scope" value="Bacteria"/>
</dbReference>
<organism evidence="1 2">
    <name type="scientific">Coleofasciculus chthonoplastes PCC 7420</name>
    <dbReference type="NCBI Taxonomy" id="118168"/>
    <lineage>
        <taxon>Bacteria</taxon>
        <taxon>Bacillati</taxon>
        <taxon>Cyanobacteriota</taxon>
        <taxon>Cyanophyceae</taxon>
        <taxon>Coleofasciculales</taxon>
        <taxon>Coleofasciculaceae</taxon>
        <taxon>Coleofasciculus</taxon>
    </lineage>
</organism>
<keyword evidence="2" id="KW-1185">Reference proteome</keyword>
<evidence type="ECO:0000313" key="2">
    <source>
        <dbReference type="Proteomes" id="UP000003835"/>
    </source>
</evidence>
<sequence>MNTPINTTILAFLLALEELDTSLSQSEKKTLAEIADQLDVQPKAWESFTQPLLLQMIADNELLNQRYQTYKSKLDSLETIPSELLPTVTEIEQLKMGESLPMTRGYKPQTEATGYNQQINNVVIVISRSEHPEATVKKLSLIEKLKQLFD</sequence>